<keyword evidence="2" id="KW-0813">Transport</keyword>
<dbReference type="GO" id="GO:0006865">
    <property type="term" value="P:amino acid transport"/>
    <property type="evidence" value="ECO:0007669"/>
    <property type="project" value="UniProtKB-KW"/>
</dbReference>
<dbReference type="EMBL" id="RKQL01000001">
    <property type="protein sequence ID" value="RPE73104.1"/>
    <property type="molecule type" value="Genomic_DNA"/>
</dbReference>
<evidence type="ECO:0000313" key="8">
    <source>
        <dbReference type="Proteomes" id="UP000272193"/>
    </source>
</evidence>
<dbReference type="InterPro" id="IPR028081">
    <property type="entry name" value="Leu-bd"/>
</dbReference>
<dbReference type="Gene3D" id="3.40.50.2300">
    <property type="match status" value="2"/>
</dbReference>
<dbReference type="InterPro" id="IPR000709">
    <property type="entry name" value="Leu_Ile_Val-bd"/>
</dbReference>
<protein>
    <submittedName>
        <fullName evidence="7">Amino acid/amide ABC transporter substrate-binding protein (HAAT family)</fullName>
    </submittedName>
</protein>
<evidence type="ECO:0000256" key="1">
    <source>
        <dbReference type="ARBA" id="ARBA00010062"/>
    </source>
</evidence>
<keyword evidence="8" id="KW-1185">Reference proteome</keyword>
<dbReference type="SUPFAM" id="SSF53822">
    <property type="entry name" value="Periplasmic binding protein-like I"/>
    <property type="match status" value="1"/>
</dbReference>
<evidence type="ECO:0000256" key="5">
    <source>
        <dbReference type="SAM" id="SignalP"/>
    </source>
</evidence>
<dbReference type="CDD" id="cd06343">
    <property type="entry name" value="PBP1_ABC_ligand_binding-like"/>
    <property type="match status" value="1"/>
</dbReference>
<evidence type="ECO:0000256" key="3">
    <source>
        <dbReference type="ARBA" id="ARBA00022729"/>
    </source>
</evidence>
<gene>
    <name evidence="7" type="ORF">EDC62_0815</name>
</gene>
<dbReference type="PANTHER" id="PTHR47235">
    <property type="entry name" value="BLR6548 PROTEIN"/>
    <property type="match status" value="1"/>
</dbReference>
<evidence type="ECO:0000256" key="4">
    <source>
        <dbReference type="ARBA" id="ARBA00022970"/>
    </source>
</evidence>
<evidence type="ECO:0000259" key="6">
    <source>
        <dbReference type="Pfam" id="PF13458"/>
    </source>
</evidence>
<organism evidence="7 8">
    <name type="scientific">Tibeticola sediminis</name>
    <dbReference type="NCBI Taxonomy" id="1917811"/>
    <lineage>
        <taxon>Bacteria</taxon>
        <taxon>Pseudomonadati</taxon>
        <taxon>Pseudomonadota</taxon>
        <taxon>Betaproteobacteria</taxon>
        <taxon>Burkholderiales</taxon>
        <taxon>Comamonadaceae</taxon>
        <taxon>Tibeticola</taxon>
    </lineage>
</organism>
<feature type="chain" id="PRO_5018315345" evidence="5">
    <location>
        <begin position="22"/>
        <end position="388"/>
    </location>
</feature>
<comment type="similarity">
    <text evidence="1">Belongs to the leucine-binding protein family.</text>
</comment>
<feature type="signal peptide" evidence="5">
    <location>
        <begin position="1"/>
        <end position="21"/>
    </location>
</feature>
<dbReference type="Pfam" id="PF13458">
    <property type="entry name" value="Peripla_BP_6"/>
    <property type="match status" value="1"/>
</dbReference>
<reference evidence="7 8" key="1">
    <citation type="submission" date="2018-11" db="EMBL/GenBank/DDBJ databases">
        <title>Genomic Encyclopedia of Type Strains, Phase IV (KMG-IV): sequencing the most valuable type-strain genomes for metagenomic binning, comparative biology and taxonomic classification.</title>
        <authorList>
            <person name="Goeker M."/>
        </authorList>
    </citation>
    <scope>NUCLEOTIDE SEQUENCE [LARGE SCALE GENOMIC DNA]</scope>
    <source>
        <strain evidence="7 8">DSM 101684</strain>
    </source>
</reference>
<dbReference type="PRINTS" id="PR00337">
    <property type="entry name" value="LEUILEVALBP"/>
</dbReference>
<dbReference type="PANTHER" id="PTHR47235:SF1">
    <property type="entry name" value="BLR6548 PROTEIN"/>
    <property type="match status" value="1"/>
</dbReference>
<dbReference type="RefSeq" id="WP_124220675.1">
    <property type="nucleotide sequence ID" value="NZ_RKQL01000001.1"/>
</dbReference>
<evidence type="ECO:0000313" key="7">
    <source>
        <dbReference type="EMBL" id="RPE73104.1"/>
    </source>
</evidence>
<dbReference type="InterPro" id="IPR028082">
    <property type="entry name" value="Peripla_BP_I"/>
</dbReference>
<evidence type="ECO:0000256" key="2">
    <source>
        <dbReference type="ARBA" id="ARBA00022448"/>
    </source>
</evidence>
<keyword evidence="3 5" id="KW-0732">Signal</keyword>
<proteinExistence type="inferred from homology"/>
<name>A0A3N4VJG2_9BURK</name>
<dbReference type="Proteomes" id="UP000272193">
    <property type="component" value="Unassembled WGS sequence"/>
</dbReference>
<sequence length="388" mass="42769">MKRRLTLITAGLLLASGSALAQSQGVSKDEIVIGTIQDLSGPLAGFGKQIRLGMMLRVDEANEQGGVNGRRLKLLIEDDGYDPKRSVLAAQKLVNQDKIFAMVAHLGTAQNMAAMPVQFQKNVINFFPVTAAREMYEPFHRLKYSFAAPYYDQMKLALPKLVKEKGAKKVCTMYQDDEFGLEVFRGAEEGLKSIGMQFAEVTTFKRGATDFSSQMQKLASAQCDFVVLGTIIRETIGGIATARRLNFNPTFLGSSAAYTDLIHKLGGPAMNGLYATMTVQNPYLDEASQPIRFWANKYKTKFNEDPTVFSIYGYNAVDAFIRAATKAGPNLTTDSFIKAMDTMVIPSDIFGSPEMTFGPQKRLGSNASRLSQIQDGRWKVVSDYFKAS</sequence>
<keyword evidence="4" id="KW-0029">Amino-acid transport</keyword>
<feature type="domain" description="Leucine-binding protein" evidence="6">
    <location>
        <begin position="30"/>
        <end position="376"/>
    </location>
</feature>
<accession>A0A3N4VJG2</accession>
<dbReference type="OrthoDB" id="26870at2"/>
<dbReference type="AlphaFoldDB" id="A0A3N4VJG2"/>
<comment type="caution">
    <text evidence="7">The sequence shown here is derived from an EMBL/GenBank/DDBJ whole genome shotgun (WGS) entry which is preliminary data.</text>
</comment>